<name>A0A3S4FXS1_SALER</name>
<gene>
    <name evidence="1" type="ORF">NCTC10047_00409</name>
</gene>
<reference evidence="1 2" key="1">
    <citation type="submission" date="2018-12" db="EMBL/GenBank/DDBJ databases">
        <authorList>
            <consortium name="Pathogen Informatics"/>
        </authorList>
    </citation>
    <scope>NUCLEOTIDE SEQUENCE [LARGE SCALE GENOMIC DNA]</scope>
    <source>
        <strain evidence="1 2">NCTC10047</strain>
    </source>
</reference>
<protein>
    <submittedName>
        <fullName evidence="1">Uncharacterized protein</fullName>
    </submittedName>
</protein>
<sequence length="80" mass="9349">MRKHTAEQVNGFLEDYYFDNEENPRGKRTHFETMKCGILSLRNTIFCSKDIEAREDLKELNWMAKQLTDGVVPAPARITE</sequence>
<dbReference type="Proteomes" id="UP000275676">
    <property type="component" value="Chromosome"/>
</dbReference>
<accession>A0A3S4FXS1</accession>
<dbReference type="AlphaFoldDB" id="A0A3S4FXS1"/>
<organism evidence="1 2">
    <name type="scientific">Salmonella enterica subsp. arizonae</name>
    <dbReference type="NCBI Taxonomy" id="59203"/>
    <lineage>
        <taxon>Bacteria</taxon>
        <taxon>Pseudomonadati</taxon>
        <taxon>Pseudomonadota</taxon>
        <taxon>Gammaproteobacteria</taxon>
        <taxon>Enterobacterales</taxon>
        <taxon>Enterobacteriaceae</taxon>
        <taxon>Salmonella</taxon>
    </lineage>
</organism>
<proteinExistence type="predicted"/>
<dbReference type="EMBL" id="LR134156">
    <property type="protein sequence ID" value="VEA74620.1"/>
    <property type="molecule type" value="Genomic_DNA"/>
</dbReference>
<evidence type="ECO:0000313" key="1">
    <source>
        <dbReference type="EMBL" id="VEA74620.1"/>
    </source>
</evidence>
<evidence type="ECO:0000313" key="2">
    <source>
        <dbReference type="Proteomes" id="UP000275676"/>
    </source>
</evidence>